<organism evidence="1 2">
    <name type="scientific">Amphibalanus amphitrite</name>
    <name type="common">Striped barnacle</name>
    <name type="synonym">Balanus amphitrite</name>
    <dbReference type="NCBI Taxonomy" id="1232801"/>
    <lineage>
        <taxon>Eukaryota</taxon>
        <taxon>Metazoa</taxon>
        <taxon>Ecdysozoa</taxon>
        <taxon>Arthropoda</taxon>
        <taxon>Crustacea</taxon>
        <taxon>Multicrustacea</taxon>
        <taxon>Cirripedia</taxon>
        <taxon>Thoracica</taxon>
        <taxon>Thoracicalcarea</taxon>
        <taxon>Balanomorpha</taxon>
        <taxon>Balanoidea</taxon>
        <taxon>Balanidae</taxon>
        <taxon>Amphibalaninae</taxon>
        <taxon>Amphibalanus</taxon>
    </lineage>
</organism>
<comment type="caution">
    <text evidence="1">The sequence shown here is derived from an EMBL/GenBank/DDBJ whole genome shotgun (WGS) entry which is preliminary data.</text>
</comment>
<name>A0A6A4WTI0_AMPAM</name>
<reference evidence="1 2" key="1">
    <citation type="submission" date="2019-07" db="EMBL/GenBank/DDBJ databases">
        <title>Draft genome assembly of a fouling barnacle, Amphibalanus amphitrite (Darwin, 1854): The first reference genome for Thecostraca.</title>
        <authorList>
            <person name="Kim W."/>
        </authorList>
    </citation>
    <scope>NUCLEOTIDE SEQUENCE [LARGE SCALE GENOMIC DNA]</scope>
    <source>
        <strain evidence="1">SNU_AA5</strain>
        <tissue evidence="1">Soma without cirri and trophi</tissue>
    </source>
</reference>
<dbReference type="GO" id="GO:0005886">
    <property type="term" value="C:plasma membrane"/>
    <property type="evidence" value="ECO:0007669"/>
    <property type="project" value="TreeGrafter"/>
</dbReference>
<dbReference type="AlphaFoldDB" id="A0A6A4WTI0"/>
<sequence>METNRRTSLCWTWIGKGLEILLAQRSETPMMRRGGIHCVYPDLVIESVVPSDFDGDGAMDVLVVTREATVAPPTHDLTAFVLWGDTHNLSCARNESLNILLRGQPLAVDYNGDMVTDLFGQTRNGSRTFWLFGRDRHVKRVVLDHADSAPLRLPSSSAFVDVTGDLTADLVIATESGYETWVHSDAGWTLERTIALPPGAKIVGQSAFFDVDSDGTIEHLVPVCFDSACTNSSLLIARHNGTWTNILLETEDSVHGKWGFIPPRDDVYRESITPRVGDYNLDGFPDLLISLESKDGQVAPHRTFLLSSVPCDSQPACRFPRGFRA</sequence>
<dbReference type="InterPro" id="IPR028994">
    <property type="entry name" value="Integrin_alpha_N"/>
</dbReference>
<keyword evidence="2" id="KW-1185">Reference proteome</keyword>
<evidence type="ECO:0000313" key="1">
    <source>
        <dbReference type="EMBL" id="KAF0306930.1"/>
    </source>
</evidence>
<dbReference type="SUPFAM" id="SSF69318">
    <property type="entry name" value="Integrin alpha N-terminal domain"/>
    <property type="match status" value="1"/>
</dbReference>
<proteinExistence type="predicted"/>
<dbReference type="EMBL" id="VIIS01000622">
    <property type="protein sequence ID" value="KAF0306930.1"/>
    <property type="molecule type" value="Genomic_DNA"/>
</dbReference>
<dbReference type="OrthoDB" id="10250728at2759"/>
<dbReference type="PANTHER" id="PTHR13412:SF0">
    <property type="entry name" value="T-CELL IMMUNOMODULATORY PROTEIN"/>
    <property type="match status" value="1"/>
</dbReference>
<dbReference type="Proteomes" id="UP000440578">
    <property type="component" value="Unassembled WGS sequence"/>
</dbReference>
<protein>
    <submittedName>
        <fullName evidence="1">T-cell immunomodulatory protein</fullName>
    </submittedName>
</protein>
<gene>
    <name evidence="1" type="primary">ITFG1_0</name>
    <name evidence="1" type="ORF">FJT64_021655</name>
</gene>
<evidence type="ECO:0000313" key="2">
    <source>
        <dbReference type="Proteomes" id="UP000440578"/>
    </source>
</evidence>
<dbReference type="PANTHER" id="PTHR13412">
    <property type="entry name" value="T-CELL IMMUNOMODULATORY PROTEIN HOMOLOG"/>
    <property type="match status" value="1"/>
</dbReference>
<accession>A0A6A4WTI0</accession>
<dbReference type="Gene3D" id="2.130.10.130">
    <property type="entry name" value="Integrin alpha, N-terminal"/>
    <property type="match status" value="1"/>
</dbReference>
<dbReference type="InterPro" id="IPR024881">
    <property type="entry name" value="Tip"/>
</dbReference>